<dbReference type="InterPro" id="IPR036894">
    <property type="entry name" value="YbaB-like_sf"/>
</dbReference>
<dbReference type="OrthoDB" id="3625992at2"/>
<dbReference type="Gene3D" id="3.30.1310.10">
    <property type="entry name" value="Nucleoid-associated protein YbaB-like domain"/>
    <property type="match status" value="1"/>
</dbReference>
<comment type="caution">
    <text evidence="1">The sequence shown here is derived from an EMBL/GenBank/DDBJ whole genome shotgun (WGS) entry which is preliminary data.</text>
</comment>
<proteinExistence type="predicted"/>
<dbReference type="Pfam" id="PF02575">
    <property type="entry name" value="YbaB_DNA_bd"/>
    <property type="match status" value="1"/>
</dbReference>
<evidence type="ECO:0000313" key="1">
    <source>
        <dbReference type="EMBL" id="TDD35934.1"/>
    </source>
</evidence>
<evidence type="ECO:0000313" key="2">
    <source>
        <dbReference type="Proteomes" id="UP000294947"/>
    </source>
</evidence>
<dbReference type="GO" id="GO:0003677">
    <property type="term" value="F:DNA binding"/>
    <property type="evidence" value="ECO:0007669"/>
    <property type="project" value="UniProtKB-KW"/>
</dbReference>
<sequence length="142" mass="16295">MEFEPMSVNPVYRDLLEQLQQTARRIPETQRRMMSQLGVAWSPDRMVKVVVGPRGQLVDLVIDPRVFRQPNAAALTAMILQASRDAVAQVTEQVQEIMAEQMPPELAEIRAEQSREDLGFDDHFADLMRSDAERYAEREDQP</sequence>
<organism evidence="1 2">
    <name type="scientific">Saccharopolyspora elongata</name>
    <dbReference type="NCBI Taxonomy" id="2530387"/>
    <lineage>
        <taxon>Bacteria</taxon>
        <taxon>Bacillati</taxon>
        <taxon>Actinomycetota</taxon>
        <taxon>Actinomycetes</taxon>
        <taxon>Pseudonocardiales</taxon>
        <taxon>Pseudonocardiaceae</taxon>
        <taxon>Saccharopolyspora</taxon>
    </lineage>
</organism>
<name>A0A4R4XXQ6_9PSEU</name>
<dbReference type="InterPro" id="IPR004401">
    <property type="entry name" value="YbaB/EbfC"/>
</dbReference>
<dbReference type="SUPFAM" id="SSF82607">
    <property type="entry name" value="YbaB-like"/>
    <property type="match status" value="1"/>
</dbReference>
<dbReference type="EMBL" id="SMKW01000116">
    <property type="protein sequence ID" value="TDD35934.1"/>
    <property type="molecule type" value="Genomic_DNA"/>
</dbReference>
<dbReference type="AlphaFoldDB" id="A0A4R4XXQ6"/>
<dbReference type="RefSeq" id="WP_132494491.1">
    <property type="nucleotide sequence ID" value="NZ_SMKW01000116.1"/>
</dbReference>
<reference evidence="1 2" key="1">
    <citation type="submission" date="2019-03" db="EMBL/GenBank/DDBJ databases">
        <title>Draft genome sequences of novel Actinobacteria.</title>
        <authorList>
            <person name="Sahin N."/>
            <person name="Ay H."/>
            <person name="Saygin H."/>
        </authorList>
    </citation>
    <scope>NUCLEOTIDE SEQUENCE [LARGE SCALE GENOMIC DNA]</scope>
    <source>
        <strain evidence="1 2">7K502</strain>
    </source>
</reference>
<keyword evidence="1" id="KW-0238">DNA-binding</keyword>
<accession>A0A4R4XXQ6</accession>
<keyword evidence="2" id="KW-1185">Reference proteome</keyword>
<dbReference type="Proteomes" id="UP000294947">
    <property type="component" value="Unassembled WGS sequence"/>
</dbReference>
<protein>
    <submittedName>
        <fullName evidence="1">YbaB/EbfC family DNA-binding protein</fullName>
    </submittedName>
</protein>
<gene>
    <name evidence="1" type="ORF">E1288_42565</name>
</gene>